<evidence type="ECO:0000256" key="5">
    <source>
        <dbReference type="ARBA" id="ARBA00023136"/>
    </source>
</evidence>
<dbReference type="GO" id="GO:0005886">
    <property type="term" value="C:plasma membrane"/>
    <property type="evidence" value="ECO:0007669"/>
    <property type="project" value="UniProtKB-ARBA"/>
</dbReference>
<evidence type="ECO:0008006" key="9">
    <source>
        <dbReference type="Google" id="ProtNLM"/>
    </source>
</evidence>
<dbReference type="Pfam" id="PF02361">
    <property type="entry name" value="CbiQ"/>
    <property type="match status" value="1"/>
</dbReference>
<protein>
    <recommendedName>
        <fullName evidence="9">Cobalt ABC transporter permease</fullName>
    </recommendedName>
</protein>
<sequence>MRPLCIYTKFALVVFSNALLFVTLPDWLNIIICCYLCALLALSGKVRSCLKWLLVCAVFALGNALAFLYPDNIAGHYLLFVFAGFGKLLPVVLVGALIMTTTKTSELMVGLRGLHLPRWIIIPTSVLFRFFPTIIHDYRQIRAAMRFRGIAVTAADMLLHPLRTMEYIYIPLLNNASTVANDLTSAALTRGITNPKPKTSLYQVTFSWVDAVVLALGCLLTGVAFHA</sequence>
<dbReference type="InterPro" id="IPR051611">
    <property type="entry name" value="ECF_transporter_component"/>
</dbReference>
<feature type="transmembrane region" description="Helical" evidence="6">
    <location>
        <begin position="27"/>
        <end position="46"/>
    </location>
</feature>
<evidence type="ECO:0000256" key="4">
    <source>
        <dbReference type="ARBA" id="ARBA00022989"/>
    </source>
</evidence>
<dbReference type="InterPro" id="IPR003339">
    <property type="entry name" value="ABC/ECF_trnsptr_transmembrane"/>
</dbReference>
<keyword evidence="8" id="KW-1185">Reference proteome</keyword>
<dbReference type="EMBL" id="PDCG01000003">
    <property type="protein sequence ID" value="RBP97771.1"/>
    <property type="molecule type" value="Genomic_DNA"/>
</dbReference>
<evidence type="ECO:0000256" key="1">
    <source>
        <dbReference type="ARBA" id="ARBA00004141"/>
    </source>
</evidence>
<evidence type="ECO:0000313" key="7">
    <source>
        <dbReference type="EMBL" id="RBP97771.1"/>
    </source>
</evidence>
<dbReference type="Proteomes" id="UP000252530">
    <property type="component" value="Unassembled WGS sequence"/>
</dbReference>
<keyword evidence="4 6" id="KW-1133">Transmembrane helix</keyword>
<name>A0A366KAS7_9BIFI</name>
<dbReference type="RefSeq" id="WP_113860021.1">
    <property type="nucleotide sequence ID" value="NZ_PDCG01000003.1"/>
</dbReference>
<dbReference type="PANTHER" id="PTHR34857">
    <property type="entry name" value="SLL0384 PROTEIN"/>
    <property type="match status" value="1"/>
</dbReference>
<accession>A0A366KAS7</accession>
<dbReference type="CDD" id="cd16914">
    <property type="entry name" value="EcfT"/>
    <property type="match status" value="1"/>
</dbReference>
<comment type="subcellular location">
    <subcellularLocation>
        <location evidence="1">Membrane</location>
        <topology evidence="1">Multi-pass membrane protein</topology>
    </subcellularLocation>
</comment>
<comment type="caution">
    <text evidence="7">The sequence shown here is derived from an EMBL/GenBank/DDBJ whole genome shotgun (WGS) entry which is preliminary data.</text>
</comment>
<dbReference type="PANTHER" id="PTHR34857:SF2">
    <property type="entry name" value="SLL0384 PROTEIN"/>
    <property type="match status" value="1"/>
</dbReference>
<organism evidence="7 8">
    <name type="scientific">Bifidobacterium aemilianum</name>
    <dbReference type="NCBI Taxonomy" id="2493120"/>
    <lineage>
        <taxon>Bacteria</taxon>
        <taxon>Bacillati</taxon>
        <taxon>Actinomycetota</taxon>
        <taxon>Actinomycetes</taxon>
        <taxon>Bifidobacteriales</taxon>
        <taxon>Bifidobacteriaceae</taxon>
        <taxon>Bifidobacterium</taxon>
    </lineage>
</organism>
<keyword evidence="5 6" id="KW-0472">Membrane</keyword>
<evidence type="ECO:0000256" key="6">
    <source>
        <dbReference type="SAM" id="Phobius"/>
    </source>
</evidence>
<reference evidence="7 8" key="1">
    <citation type="submission" date="2017-10" db="EMBL/GenBank/DDBJ databases">
        <title>Bifidobacterium xylocopum sp. nov. and Bifidobacterium aemilianum sp. nov., from the carpenter bee (Xylocopa violacea) digestive tract.</title>
        <authorList>
            <person name="Alberoni D."/>
            <person name="Baffoni L."/>
            <person name="Di Gioia D."/>
            <person name="Gaggia F."/>
            <person name="Biavati B."/>
        </authorList>
    </citation>
    <scope>NUCLEOTIDE SEQUENCE [LARGE SCALE GENOMIC DNA]</scope>
    <source>
        <strain evidence="7 8">XV10</strain>
    </source>
</reference>
<keyword evidence="2" id="KW-1003">Cell membrane</keyword>
<gene>
    <name evidence="7" type="ORF">CRD60_03985</name>
</gene>
<evidence type="ECO:0000256" key="2">
    <source>
        <dbReference type="ARBA" id="ARBA00022475"/>
    </source>
</evidence>
<keyword evidence="3 6" id="KW-0812">Transmembrane</keyword>
<feature type="transmembrane region" description="Helical" evidence="6">
    <location>
        <begin position="77"/>
        <end position="99"/>
    </location>
</feature>
<dbReference type="OrthoDB" id="3251998at2"/>
<evidence type="ECO:0000313" key="8">
    <source>
        <dbReference type="Proteomes" id="UP000252530"/>
    </source>
</evidence>
<feature type="transmembrane region" description="Helical" evidence="6">
    <location>
        <begin position="206"/>
        <end position="225"/>
    </location>
</feature>
<feature type="transmembrane region" description="Helical" evidence="6">
    <location>
        <begin position="52"/>
        <end position="70"/>
    </location>
</feature>
<feature type="transmembrane region" description="Helical" evidence="6">
    <location>
        <begin position="119"/>
        <end position="138"/>
    </location>
</feature>
<proteinExistence type="predicted"/>
<dbReference type="AlphaFoldDB" id="A0A366KAS7"/>
<evidence type="ECO:0000256" key="3">
    <source>
        <dbReference type="ARBA" id="ARBA00022692"/>
    </source>
</evidence>